<evidence type="ECO:0000313" key="3">
    <source>
        <dbReference type="Proteomes" id="UP000807342"/>
    </source>
</evidence>
<sequence length="177" mass="20493">MCLYSLYLRPNKPEKPSSSQSRHRSRVKIDQINDRVRQLDATIAELSRQRAVLLQELNAVQPPTAILPAEILSYIFQFACRSPEFSHWYYMRSVLHNVSTYWRQILVSTPQLWTGIHLNIGRESTKSEATLLSHFLKRSGNLPLTLSFDYDYDINADPGDTLVHQTVDAQLLENLHR</sequence>
<organism evidence="2 3">
    <name type="scientific">Macrolepiota fuliginosa MF-IS2</name>
    <dbReference type="NCBI Taxonomy" id="1400762"/>
    <lineage>
        <taxon>Eukaryota</taxon>
        <taxon>Fungi</taxon>
        <taxon>Dikarya</taxon>
        <taxon>Basidiomycota</taxon>
        <taxon>Agaricomycotina</taxon>
        <taxon>Agaricomycetes</taxon>
        <taxon>Agaricomycetidae</taxon>
        <taxon>Agaricales</taxon>
        <taxon>Agaricineae</taxon>
        <taxon>Agaricaceae</taxon>
        <taxon>Macrolepiota</taxon>
    </lineage>
</organism>
<reference evidence="2" key="1">
    <citation type="submission" date="2020-11" db="EMBL/GenBank/DDBJ databases">
        <authorList>
            <consortium name="DOE Joint Genome Institute"/>
            <person name="Ahrendt S."/>
            <person name="Riley R."/>
            <person name="Andreopoulos W."/>
            <person name="Labutti K."/>
            <person name="Pangilinan J."/>
            <person name="Ruiz-Duenas F.J."/>
            <person name="Barrasa J.M."/>
            <person name="Sanchez-Garcia M."/>
            <person name="Camarero S."/>
            <person name="Miyauchi S."/>
            <person name="Serrano A."/>
            <person name="Linde D."/>
            <person name="Babiker R."/>
            <person name="Drula E."/>
            <person name="Ayuso-Fernandez I."/>
            <person name="Pacheco R."/>
            <person name="Padilla G."/>
            <person name="Ferreira P."/>
            <person name="Barriuso J."/>
            <person name="Kellner H."/>
            <person name="Castanera R."/>
            <person name="Alfaro M."/>
            <person name="Ramirez L."/>
            <person name="Pisabarro A.G."/>
            <person name="Kuo A."/>
            <person name="Tritt A."/>
            <person name="Lipzen A."/>
            <person name="He G."/>
            <person name="Yan M."/>
            <person name="Ng V."/>
            <person name="Cullen D."/>
            <person name="Martin F."/>
            <person name="Rosso M.-N."/>
            <person name="Henrissat B."/>
            <person name="Hibbett D."/>
            <person name="Martinez A.T."/>
            <person name="Grigoriev I.V."/>
        </authorList>
    </citation>
    <scope>NUCLEOTIDE SEQUENCE</scope>
    <source>
        <strain evidence="2">MF-IS2</strain>
    </source>
</reference>
<feature type="coiled-coil region" evidence="1">
    <location>
        <begin position="29"/>
        <end position="56"/>
    </location>
</feature>
<proteinExistence type="predicted"/>
<feature type="non-terminal residue" evidence="2">
    <location>
        <position position="177"/>
    </location>
</feature>
<gene>
    <name evidence="2" type="ORF">P691DRAFT_670891</name>
</gene>
<protein>
    <recommendedName>
        <fullName evidence="4">F-box domain-containing protein</fullName>
    </recommendedName>
</protein>
<keyword evidence="1" id="KW-0175">Coiled coil</keyword>
<evidence type="ECO:0008006" key="4">
    <source>
        <dbReference type="Google" id="ProtNLM"/>
    </source>
</evidence>
<keyword evidence="3" id="KW-1185">Reference proteome</keyword>
<accession>A0A9P5XB22</accession>
<name>A0A9P5XB22_9AGAR</name>
<evidence type="ECO:0000313" key="2">
    <source>
        <dbReference type="EMBL" id="KAF9447754.1"/>
    </source>
</evidence>
<dbReference type="OrthoDB" id="3365698at2759"/>
<dbReference type="AlphaFoldDB" id="A0A9P5XB22"/>
<dbReference type="EMBL" id="MU151187">
    <property type="protein sequence ID" value="KAF9447754.1"/>
    <property type="molecule type" value="Genomic_DNA"/>
</dbReference>
<comment type="caution">
    <text evidence="2">The sequence shown here is derived from an EMBL/GenBank/DDBJ whole genome shotgun (WGS) entry which is preliminary data.</text>
</comment>
<dbReference type="Proteomes" id="UP000807342">
    <property type="component" value="Unassembled WGS sequence"/>
</dbReference>
<evidence type="ECO:0000256" key="1">
    <source>
        <dbReference type="SAM" id="Coils"/>
    </source>
</evidence>